<dbReference type="AlphaFoldDB" id="A0A914E9M8"/>
<keyword evidence="4" id="KW-1015">Disulfide bond</keyword>
<evidence type="ECO:0000256" key="6">
    <source>
        <dbReference type="SAM" id="SignalP"/>
    </source>
</evidence>
<keyword evidence="1" id="KW-0147">Chitin-binding</keyword>
<dbReference type="SUPFAM" id="SSF57625">
    <property type="entry name" value="Invertebrate chitin-binding proteins"/>
    <property type="match status" value="2"/>
</dbReference>
<feature type="domain" description="Chitin-binding type-2" evidence="7">
    <location>
        <begin position="26"/>
        <end position="82"/>
    </location>
</feature>
<sequence length="185" mass="21110">MFLCFILLLGIFGITHGTTDTAKFTAIDCAKYGNGNYVFGCNNTYWTCFNLYTYKFTCFGDLVLDPDENKCNYREKARLCQNSNLQQDTPYRALELFTCKGKHDGLYSSGFCDSFYYSCQNGTKNDLPCQQEQFFDNMMQRCDFKENVDECQEDKLQPRPLAQPAVPRKSWSFPATAVPVAPGPV</sequence>
<reference evidence="9" key="1">
    <citation type="submission" date="2022-11" db="UniProtKB">
        <authorList>
            <consortium name="WormBaseParasite"/>
        </authorList>
    </citation>
    <scope>IDENTIFICATION</scope>
</reference>
<feature type="domain" description="Chitin-binding type-2" evidence="7">
    <location>
        <begin position="96"/>
        <end position="153"/>
    </location>
</feature>
<organism evidence="8 9">
    <name type="scientific">Acrobeloides nanus</name>
    <dbReference type="NCBI Taxonomy" id="290746"/>
    <lineage>
        <taxon>Eukaryota</taxon>
        <taxon>Metazoa</taxon>
        <taxon>Ecdysozoa</taxon>
        <taxon>Nematoda</taxon>
        <taxon>Chromadorea</taxon>
        <taxon>Rhabditida</taxon>
        <taxon>Tylenchina</taxon>
        <taxon>Cephalobomorpha</taxon>
        <taxon>Cephaloboidea</taxon>
        <taxon>Cephalobidae</taxon>
        <taxon>Acrobeloides</taxon>
    </lineage>
</organism>
<evidence type="ECO:0000256" key="5">
    <source>
        <dbReference type="ARBA" id="ARBA00023180"/>
    </source>
</evidence>
<keyword evidence="5" id="KW-0325">Glycoprotein</keyword>
<feature type="chain" id="PRO_5037869627" evidence="6">
    <location>
        <begin position="18"/>
        <end position="185"/>
    </location>
</feature>
<evidence type="ECO:0000313" key="9">
    <source>
        <dbReference type="WBParaSite" id="ACRNAN_scaffold67.g24214.t1"/>
    </source>
</evidence>
<evidence type="ECO:0000256" key="3">
    <source>
        <dbReference type="ARBA" id="ARBA00022737"/>
    </source>
</evidence>
<dbReference type="PANTHER" id="PTHR23301">
    <property type="entry name" value="CHITIN BINDING PERITROPHIN-A"/>
    <property type="match status" value="1"/>
</dbReference>
<evidence type="ECO:0000256" key="1">
    <source>
        <dbReference type="ARBA" id="ARBA00022669"/>
    </source>
</evidence>
<evidence type="ECO:0000259" key="7">
    <source>
        <dbReference type="PROSITE" id="PS50940"/>
    </source>
</evidence>
<feature type="signal peptide" evidence="6">
    <location>
        <begin position="1"/>
        <end position="17"/>
    </location>
</feature>
<keyword evidence="2 6" id="KW-0732">Signal</keyword>
<dbReference type="InterPro" id="IPR036508">
    <property type="entry name" value="Chitin-bd_dom_sf"/>
</dbReference>
<evidence type="ECO:0000256" key="4">
    <source>
        <dbReference type="ARBA" id="ARBA00023157"/>
    </source>
</evidence>
<dbReference type="InterPro" id="IPR002557">
    <property type="entry name" value="Chitin-bd_dom"/>
</dbReference>
<accession>A0A914E9M8</accession>
<evidence type="ECO:0000256" key="2">
    <source>
        <dbReference type="ARBA" id="ARBA00022729"/>
    </source>
</evidence>
<dbReference type="GO" id="GO:0005576">
    <property type="term" value="C:extracellular region"/>
    <property type="evidence" value="ECO:0007669"/>
    <property type="project" value="InterPro"/>
</dbReference>
<dbReference type="Pfam" id="PF01607">
    <property type="entry name" value="CBM_14"/>
    <property type="match status" value="1"/>
</dbReference>
<dbReference type="PANTHER" id="PTHR23301:SF0">
    <property type="entry name" value="CHITIN-BINDING TYPE-2 DOMAIN-CONTAINING PROTEIN-RELATED"/>
    <property type="match status" value="1"/>
</dbReference>
<dbReference type="Proteomes" id="UP000887540">
    <property type="component" value="Unplaced"/>
</dbReference>
<dbReference type="Gene3D" id="2.170.140.10">
    <property type="entry name" value="Chitin binding domain"/>
    <property type="match status" value="1"/>
</dbReference>
<dbReference type="InterPro" id="IPR051940">
    <property type="entry name" value="Chitin_bind-dev_reg"/>
</dbReference>
<evidence type="ECO:0000313" key="8">
    <source>
        <dbReference type="Proteomes" id="UP000887540"/>
    </source>
</evidence>
<name>A0A914E9M8_9BILA</name>
<protein>
    <submittedName>
        <fullName evidence="9">Chitin-binding type-2 domain-containing protein</fullName>
    </submittedName>
</protein>
<keyword evidence="3" id="KW-0677">Repeat</keyword>
<dbReference type="GO" id="GO:0008061">
    <property type="term" value="F:chitin binding"/>
    <property type="evidence" value="ECO:0007669"/>
    <property type="project" value="UniProtKB-KW"/>
</dbReference>
<keyword evidence="8" id="KW-1185">Reference proteome</keyword>
<proteinExistence type="predicted"/>
<dbReference type="WBParaSite" id="ACRNAN_scaffold67.g24214.t1">
    <property type="protein sequence ID" value="ACRNAN_scaffold67.g24214.t1"/>
    <property type="gene ID" value="ACRNAN_scaffold67.g24214"/>
</dbReference>
<dbReference type="PROSITE" id="PS50940">
    <property type="entry name" value="CHIT_BIND_II"/>
    <property type="match status" value="2"/>
</dbReference>
<dbReference type="SMART" id="SM00494">
    <property type="entry name" value="ChtBD2"/>
    <property type="match status" value="2"/>
</dbReference>